<evidence type="ECO:0000256" key="5">
    <source>
        <dbReference type="ARBA" id="ARBA00022801"/>
    </source>
</evidence>
<proteinExistence type="inferred from homology"/>
<dbReference type="GO" id="GO:0005737">
    <property type="term" value="C:cytoplasm"/>
    <property type="evidence" value="ECO:0007669"/>
    <property type="project" value="TreeGrafter"/>
</dbReference>
<evidence type="ECO:0000256" key="6">
    <source>
        <dbReference type="ARBA" id="ARBA00023102"/>
    </source>
</evidence>
<evidence type="ECO:0000259" key="9">
    <source>
        <dbReference type="Pfam" id="PF02811"/>
    </source>
</evidence>
<keyword evidence="5 8" id="KW-0378">Hydrolase</keyword>
<keyword evidence="4 8" id="KW-0028">Amino-acid biosynthesis</keyword>
<evidence type="ECO:0000256" key="2">
    <source>
        <dbReference type="ARBA" id="ARBA00009152"/>
    </source>
</evidence>
<dbReference type="PANTHER" id="PTHR21039:SF0">
    <property type="entry name" value="HISTIDINOL-PHOSPHATASE"/>
    <property type="match status" value="1"/>
</dbReference>
<dbReference type="NCBIfam" id="TIGR01856">
    <property type="entry name" value="hisJ_fam"/>
    <property type="match status" value="1"/>
</dbReference>
<dbReference type="Pfam" id="PF02811">
    <property type="entry name" value="PHP"/>
    <property type="match status" value="1"/>
</dbReference>
<comment type="catalytic activity">
    <reaction evidence="7 8">
        <text>L-histidinol phosphate + H2O = L-histidinol + phosphate</text>
        <dbReference type="Rhea" id="RHEA:14465"/>
        <dbReference type="ChEBI" id="CHEBI:15377"/>
        <dbReference type="ChEBI" id="CHEBI:43474"/>
        <dbReference type="ChEBI" id="CHEBI:57699"/>
        <dbReference type="ChEBI" id="CHEBI:57980"/>
        <dbReference type="EC" id="3.1.3.15"/>
    </reaction>
</comment>
<comment type="caution">
    <text evidence="10">The sequence shown here is derived from an EMBL/GenBank/DDBJ whole genome shotgun (WGS) entry which is preliminary data.</text>
</comment>
<dbReference type="InterPro" id="IPR010140">
    <property type="entry name" value="Histidinol_P_phosphatase_HisJ"/>
</dbReference>
<sequence>MFYSNVHTHSTWCDGKQTLGEMAEAACQLHMTDLGFTSHSYAPFDPGCLGVKDEAGYQQAVAKLKEQYNGKLALQCGLEWDYFSPTPSKGYDYFIGSVHYFEPRGGVYASVDESPKTFAKTLATWFDGDFLAMAEEYYALVLRHVKENEPLIVGHFDLIKKFQNRLGYITQNNQAQYQDLTRQALAEVCQTLKGYGGLVEINTGGMSRGWTNEPYPGPFLWRDLAQRKTPVIITSDSHEAKTLNFAFEETKDQLLQQGITETWQLYQGQFQPFLLTQTS</sequence>
<dbReference type="Gene3D" id="3.20.20.140">
    <property type="entry name" value="Metal-dependent hydrolases"/>
    <property type="match status" value="1"/>
</dbReference>
<evidence type="ECO:0000256" key="7">
    <source>
        <dbReference type="ARBA" id="ARBA00049158"/>
    </source>
</evidence>
<dbReference type="GO" id="GO:0004401">
    <property type="term" value="F:histidinol-phosphatase activity"/>
    <property type="evidence" value="ECO:0007669"/>
    <property type="project" value="UniProtKB-UniRule"/>
</dbReference>
<gene>
    <name evidence="10" type="ORF">P7H43_12510</name>
</gene>
<evidence type="ECO:0000313" key="10">
    <source>
        <dbReference type="EMBL" id="MDT2811304.1"/>
    </source>
</evidence>
<accession>A0AAW8TZZ5</accession>
<evidence type="ECO:0000256" key="4">
    <source>
        <dbReference type="ARBA" id="ARBA00022605"/>
    </source>
</evidence>
<evidence type="ECO:0000313" key="11">
    <source>
        <dbReference type="Proteomes" id="UP001256711"/>
    </source>
</evidence>
<dbReference type="EC" id="3.1.3.15" evidence="3 8"/>
<feature type="domain" description="PHP" evidence="9">
    <location>
        <begin position="6"/>
        <end position="203"/>
    </location>
</feature>
<dbReference type="PANTHER" id="PTHR21039">
    <property type="entry name" value="HISTIDINOL PHOSPHATASE-RELATED"/>
    <property type="match status" value="1"/>
</dbReference>
<dbReference type="SUPFAM" id="SSF89550">
    <property type="entry name" value="PHP domain-like"/>
    <property type="match status" value="1"/>
</dbReference>
<keyword evidence="6 8" id="KW-0368">Histidine biosynthesis</keyword>
<dbReference type="InterPro" id="IPR016195">
    <property type="entry name" value="Pol/histidinol_Pase-like"/>
</dbReference>
<comment type="pathway">
    <text evidence="1 8">Amino-acid biosynthesis; L-histidine biosynthesis; L-histidine from 5-phospho-alpha-D-ribose 1-diphosphate: step 8/9.</text>
</comment>
<evidence type="ECO:0000256" key="8">
    <source>
        <dbReference type="RuleBase" id="RU366003"/>
    </source>
</evidence>
<dbReference type="RefSeq" id="WP_311835792.1">
    <property type="nucleotide sequence ID" value="NZ_JARQBJ010000006.1"/>
</dbReference>
<protein>
    <recommendedName>
        <fullName evidence="3 8">Histidinol-phosphatase</fullName>
        <shortName evidence="8">HolPase</shortName>
        <ecNumber evidence="3 8">3.1.3.15</ecNumber>
    </recommendedName>
</protein>
<name>A0AAW8TZZ5_9ENTE</name>
<dbReference type="GO" id="GO:0000105">
    <property type="term" value="P:L-histidine biosynthetic process"/>
    <property type="evidence" value="ECO:0007669"/>
    <property type="project" value="UniProtKB-UniRule"/>
</dbReference>
<organism evidence="10 11">
    <name type="scientific">Enterococcus asini</name>
    <dbReference type="NCBI Taxonomy" id="57732"/>
    <lineage>
        <taxon>Bacteria</taxon>
        <taxon>Bacillati</taxon>
        <taxon>Bacillota</taxon>
        <taxon>Bacilli</taxon>
        <taxon>Lactobacillales</taxon>
        <taxon>Enterococcaceae</taxon>
        <taxon>Enterococcus</taxon>
    </lineage>
</organism>
<dbReference type="EMBL" id="JARQBJ010000006">
    <property type="protein sequence ID" value="MDT2811304.1"/>
    <property type="molecule type" value="Genomic_DNA"/>
</dbReference>
<dbReference type="InterPro" id="IPR004013">
    <property type="entry name" value="PHP_dom"/>
</dbReference>
<comment type="similarity">
    <text evidence="2 8">Belongs to the PHP hydrolase family. HisK subfamily.</text>
</comment>
<reference evidence="10" key="1">
    <citation type="submission" date="2023-03" db="EMBL/GenBank/DDBJ databases">
        <authorList>
            <person name="Shen W."/>
            <person name="Cai J."/>
        </authorList>
    </citation>
    <scope>NUCLEOTIDE SEQUENCE</scope>
    <source>
        <strain evidence="10">B226-2</strain>
    </source>
</reference>
<dbReference type="AlphaFoldDB" id="A0AAW8TZZ5"/>
<evidence type="ECO:0000256" key="3">
    <source>
        <dbReference type="ARBA" id="ARBA00013085"/>
    </source>
</evidence>
<evidence type="ECO:0000256" key="1">
    <source>
        <dbReference type="ARBA" id="ARBA00004970"/>
    </source>
</evidence>
<dbReference type="Proteomes" id="UP001256711">
    <property type="component" value="Unassembled WGS sequence"/>
</dbReference>